<comment type="caution">
    <text evidence="1">The sequence shown here is derived from an EMBL/GenBank/DDBJ whole genome shotgun (WGS) entry which is preliminary data.</text>
</comment>
<name>A0AAN6RMR8_9PEZI</name>
<dbReference type="Proteomes" id="UP001303889">
    <property type="component" value="Unassembled WGS sequence"/>
</dbReference>
<sequence>MCVASPSAELIPVTTNVGVGQCAGSEGAGAEIYTHTPQHTLIPASISAAAEGGDGNVSFDLLFATGNVDYTPCEDMQMVMQEFVADPEGRSIALRHLREVA</sequence>
<evidence type="ECO:0000313" key="2">
    <source>
        <dbReference type="Proteomes" id="UP001303889"/>
    </source>
</evidence>
<protein>
    <submittedName>
        <fullName evidence="1">Uncharacterized protein</fullName>
    </submittedName>
</protein>
<dbReference type="EMBL" id="MU856289">
    <property type="protein sequence ID" value="KAK3897062.1"/>
    <property type="molecule type" value="Genomic_DNA"/>
</dbReference>
<organism evidence="1 2">
    <name type="scientific">Staphylotrichum tortipilum</name>
    <dbReference type="NCBI Taxonomy" id="2831512"/>
    <lineage>
        <taxon>Eukaryota</taxon>
        <taxon>Fungi</taxon>
        <taxon>Dikarya</taxon>
        <taxon>Ascomycota</taxon>
        <taxon>Pezizomycotina</taxon>
        <taxon>Sordariomycetes</taxon>
        <taxon>Sordariomycetidae</taxon>
        <taxon>Sordariales</taxon>
        <taxon>Chaetomiaceae</taxon>
        <taxon>Staphylotrichum</taxon>
    </lineage>
</organism>
<reference evidence="1" key="2">
    <citation type="submission" date="2023-05" db="EMBL/GenBank/DDBJ databases">
        <authorList>
            <consortium name="Lawrence Berkeley National Laboratory"/>
            <person name="Steindorff A."/>
            <person name="Hensen N."/>
            <person name="Bonometti L."/>
            <person name="Westerberg I."/>
            <person name="Brannstrom I.O."/>
            <person name="Guillou S."/>
            <person name="Cros-Aarteil S."/>
            <person name="Calhoun S."/>
            <person name="Haridas S."/>
            <person name="Kuo A."/>
            <person name="Mondo S."/>
            <person name="Pangilinan J."/>
            <person name="Riley R."/>
            <person name="Labutti K."/>
            <person name="Andreopoulos B."/>
            <person name="Lipzen A."/>
            <person name="Chen C."/>
            <person name="Yanf M."/>
            <person name="Daum C."/>
            <person name="Ng V."/>
            <person name="Clum A."/>
            <person name="Ohm R."/>
            <person name="Martin F."/>
            <person name="Silar P."/>
            <person name="Natvig D."/>
            <person name="Lalanne C."/>
            <person name="Gautier V."/>
            <person name="Ament-Velasquez S.L."/>
            <person name="Kruys A."/>
            <person name="Hutchinson M.I."/>
            <person name="Powell A.J."/>
            <person name="Barry K."/>
            <person name="Miller A.N."/>
            <person name="Grigoriev I.V."/>
            <person name="Debuchy R."/>
            <person name="Gladieux P."/>
            <person name="Thoren M.H."/>
            <person name="Johannesson H."/>
        </authorList>
    </citation>
    <scope>NUCLEOTIDE SEQUENCE</scope>
    <source>
        <strain evidence="1">CBS 103.79</strain>
    </source>
</reference>
<proteinExistence type="predicted"/>
<keyword evidence="2" id="KW-1185">Reference proteome</keyword>
<gene>
    <name evidence="1" type="ORF">C8A05DRAFT_20099</name>
</gene>
<accession>A0AAN6RMR8</accession>
<dbReference type="AlphaFoldDB" id="A0AAN6RMR8"/>
<reference evidence="1" key="1">
    <citation type="journal article" date="2023" name="Mol. Phylogenet. Evol.">
        <title>Genome-scale phylogeny and comparative genomics of the fungal order Sordariales.</title>
        <authorList>
            <person name="Hensen N."/>
            <person name="Bonometti L."/>
            <person name="Westerberg I."/>
            <person name="Brannstrom I.O."/>
            <person name="Guillou S."/>
            <person name="Cros-Aarteil S."/>
            <person name="Calhoun S."/>
            <person name="Haridas S."/>
            <person name="Kuo A."/>
            <person name="Mondo S."/>
            <person name="Pangilinan J."/>
            <person name="Riley R."/>
            <person name="LaButti K."/>
            <person name="Andreopoulos B."/>
            <person name="Lipzen A."/>
            <person name="Chen C."/>
            <person name="Yan M."/>
            <person name="Daum C."/>
            <person name="Ng V."/>
            <person name="Clum A."/>
            <person name="Steindorff A."/>
            <person name="Ohm R.A."/>
            <person name="Martin F."/>
            <person name="Silar P."/>
            <person name="Natvig D.O."/>
            <person name="Lalanne C."/>
            <person name="Gautier V."/>
            <person name="Ament-Velasquez S.L."/>
            <person name="Kruys A."/>
            <person name="Hutchinson M.I."/>
            <person name="Powell A.J."/>
            <person name="Barry K."/>
            <person name="Miller A.N."/>
            <person name="Grigoriev I.V."/>
            <person name="Debuchy R."/>
            <person name="Gladieux P."/>
            <person name="Hiltunen Thoren M."/>
            <person name="Johannesson H."/>
        </authorList>
    </citation>
    <scope>NUCLEOTIDE SEQUENCE</scope>
    <source>
        <strain evidence="1">CBS 103.79</strain>
    </source>
</reference>
<evidence type="ECO:0000313" key="1">
    <source>
        <dbReference type="EMBL" id="KAK3897062.1"/>
    </source>
</evidence>